<dbReference type="InterPro" id="IPR036388">
    <property type="entry name" value="WH-like_DNA-bd_sf"/>
</dbReference>
<dbReference type="Proteomes" id="UP000053750">
    <property type="component" value="Unassembled WGS sequence"/>
</dbReference>
<evidence type="ECO:0000256" key="1">
    <source>
        <dbReference type="ARBA" id="ARBA00008720"/>
    </source>
</evidence>
<dbReference type="RefSeq" id="WP_036583928.1">
    <property type="nucleotide sequence ID" value="NZ_KK082173.1"/>
</dbReference>
<dbReference type="PANTHER" id="PTHR40083">
    <property type="entry name" value="UPF0122 PROTEIN CBO2450/CLC_2298"/>
    <property type="match status" value="1"/>
</dbReference>
<gene>
    <name evidence="4" type="ORF">BG53_08395</name>
</gene>
<dbReference type="EMBL" id="JFHU01000227">
    <property type="protein sequence ID" value="EXX85419.1"/>
    <property type="molecule type" value="Genomic_DNA"/>
</dbReference>
<dbReference type="AlphaFoldDB" id="A0A9W5RYL6"/>
<keyword evidence="4" id="KW-0238">DNA-binding</keyword>
<dbReference type="HAMAP" id="MF_00245">
    <property type="entry name" value="UPF0122"/>
    <property type="match status" value="1"/>
</dbReference>
<evidence type="ECO:0000256" key="2">
    <source>
        <dbReference type="ARBA" id="ARBA00024764"/>
    </source>
</evidence>
<dbReference type="InterPro" id="IPR007394">
    <property type="entry name" value="UPF0122"/>
</dbReference>
<name>A0A9W5RYL6_9BACL</name>
<dbReference type="SUPFAM" id="SSF88659">
    <property type="entry name" value="Sigma3 and sigma4 domains of RNA polymerase sigma factors"/>
    <property type="match status" value="1"/>
</dbReference>
<dbReference type="InterPro" id="IPR013324">
    <property type="entry name" value="RNA_pol_sigma_r3/r4-like"/>
</dbReference>
<dbReference type="InterPro" id="IPR054831">
    <property type="entry name" value="UPF0122_fam_protein"/>
</dbReference>
<dbReference type="OrthoDB" id="6392at2"/>
<sequence>MSEPGALAKTTRINLLFDFYEPLLTDKQRTFLKYYFHDDYSLGEIAAEFEVSRQAVYEHIKRAETVLESCESKLGLLAKHELLQSWLTKLDQAVVSLPREHSAVPELEAVARGLRKALEQE</sequence>
<keyword evidence="5" id="KW-1185">Reference proteome</keyword>
<proteinExistence type="inferred from homology"/>
<evidence type="ECO:0000313" key="5">
    <source>
        <dbReference type="Proteomes" id="UP000053750"/>
    </source>
</evidence>
<dbReference type="PANTHER" id="PTHR40083:SF1">
    <property type="entry name" value="UPF0122 PROTEIN YLXM"/>
    <property type="match status" value="1"/>
</dbReference>
<comment type="function">
    <text evidence="2 3">Might take part in the signal recognition particle (SRP) pathway. This is inferred from the conservation of its genetic proximity to ftsY/ffh. May be a regulatory protein.</text>
</comment>
<reference evidence="4 5" key="1">
    <citation type="submission" date="2014-02" db="EMBL/GenBank/DDBJ databases">
        <title>Genome sequence of Paenibacillus darwinianus reveals adaptive mechanisms for survival in Antarctic soils.</title>
        <authorList>
            <person name="Dsouza M."/>
            <person name="Taylor M.W."/>
            <person name="Turner S.J."/>
            <person name="Aislabie J."/>
        </authorList>
    </citation>
    <scope>NUCLEOTIDE SEQUENCE [LARGE SCALE GENOMIC DNA]</scope>
    <source>
        <strain evidence="4 5">CE1</strain>
    </source>
</reference>
<organism evidence="4 5">
    <name type="scientific">Paenibacillus darwinianus</name>
    <dbReference type="NCBI Taxonomy" id="1380763"/>
    <lineage>
        <taxon>Bacteria</taxon>
        <taxon>Bacillati</taxon>
        <taxon>Bacillota</taxon>
        <taxon>Bacilli</taxon>
        <taxon>Bacillales</taxon>
        <taxon>Paenibacillaceae</taxon>
        <taxon>Paenibacillus</taxon>
    </lineage>
</organism>
<protein>
    <recommendedName>
        <fullName evidence="3">UPF0122 protein BG53_08395</fullName>
    </recommendedName>
</protein>
<dbReference type="Gene3D" id="1.10.10.10">
    <property type="entry name" value="Winged helix-like DNA-binding domain superfamily/Winged helix DNA-binding domain"/>
    <property type="match status" value="1"/>
</dbReference>
<comment type="caution">
    <text evidence="4">The sequence shown here is derived from an EMBL/GenBank/DDBJ whole genome shotgun (WGS) entry which is preliminary data.</text>
</comment>
<comment type="similarity">
    <text evidence="1 3">Belongs to the UPF0122 family.</text>
</comment>
<dbReference type="Pfam" id="PF04297">
    <property type="entry name" value="UPF0122"/>
    <property type="match status" value="1"/>
</dbReference>
<dbReference type="NCBIfam" id="NF045758">
    <property type="entry name" value="YlxM"/>
    <property type="match status" value="1"/>
</dbReference>
<accession>A0A9W5RYL6</accession>
<dbReference type="GO" id="GO:0003677">
    <property type="term" value="F:DNA binding"/>
    <property type="evidence" value="ECO:0007669"/>
    <property type="project" value="UniProtKB-KW"/>
</dbReference>
<evidence type="ECO:0000256" key="3">
    <source>
        <dbReference type="HAMAP-Rule" id="MF_00245"/>
    </source>
</evidence>
<evidence type="ECO:0000313" key="4">
    <source>
        <dbReference type="EMBL" id="EXX85419.1"/>
    </source>
</evidence>